<dbReference type="SUPFAM" id="SSF52540">
    <property type="entry name" value="P-loop containing nucleoside triphosphate hydrolases"/>
    <property type="match status" value="1"/>
</dbReference>
<dbReference type="GO" id="GO:0016887">
    <property type="term" value="F:ATP hydrolysis activity"/>
    <property type="evidence" value="ECO:0007669"/>
    <property type="project" value="InterPro"/>
</dbReference>
<feature type="transmembrane region" description="Helical" evidence="7">
    <location>
        <begin position="29"/>
        <end position="54"/>
    </location>
</feature>
<dbReference type="eggNOG" id="COG4988">
    <property type="taxonomic scope" value="Bacteria"/>
</dbReference>
<dbReference type="OrthoDB" id="9806127at2"/>
<dbReference type="GO" id="GO:0005886">
    <property type="term" value="C:plasma membrane"/>
    <property type="evidence" value="ECO:0007669"/>
    <property type="project" value="UniProtKB-SubCell"/>
</dbReference>
<keyword evidence="11" id="KW-1185">Reference proteome</keyword>
<keyword evidence="2 7" id="KW-0812">Transmembrane</keyword>
<dbReference type="InterPro" id="IPR003439">
    <property type="entry name" value="ABC_transporter-like_ATP-bd"/>
</dbReference>
<dbReference type="InterPro" id="IPR011527">
    <property type="entry name" value="ABC1_TM_dom"/>
</dbReference>
<feature type="domain" description="ABC transmembrane type-1" evidence="9">
    <location>
        <begin position="30"/>
        <end position="316"/>
    </location>
</feature>
<dbReference type="Gene3D" id="1.20.1560.10">
    <property type="entry name" value="ABC transporter type 1, transmembrane domain"/>
    <property type="match status" value="1"/>
</dbReference>
<dbReference type="AlphaFoldDB" id="A0A074TBS5"/>
<dbReference type="CDD" id="cd18584">
    <property type="entry name" value="ABC_6TM_AarD_CydD"/>
    <property type="match status" value="1"/>
</dbReference>
<feature type="domain" description="ABC transporter" evidence="8">
    <location>
        <begin position="352"/>
        <end position="559"/>
    </location>
</feature>
<dbReference type="SUPFAM" id="SSF90123">
    <property type="entry name" value="ABC transporter transmembrane region"/>
    <property type="match status" value="1"/>
</dbReference>
<keyword evidence="5 7" id="KW-1133">Transmembrane helix</keyword>
<dbReference type="Pfam" id="PF00005">
    <property type="entry name" value="ABC_tran"/>
    <property type="match status" value="1"/>
</dbReference>
<evidence type="ECO:0000256" key="7">
    <source>
        <dbReference type="SAM" id="Phobius"/>
    </source>
</evidence>
<evidence type="ECO:0000256" key="1">
    <source>
        <dbReference type="ARBA" id="ARBA00004651"/>
    </source>
</evidence>
<dbReference type="PANTHER" id="PTHR24221:SF590">
    <property type="entry name" value="COMPONENT LINKED WITH THE ASSEMBLY OF CYTOCHROME' TRANSPORT TRANSMEMBRANE ATP-BINDING PROTEIN ABC TRANSPORTER CYDD-RELATED"/>
    <property type="match status" value="1"/>
</dbReference>
<evidence type="ECO:0000256" key="6">
    <source>
        <dbReference type="ARBA" id="ARBA00023136"/>
    </source>
</evidence>
<dbReference type="SMART" id="SM00382">
    <property type="entry name" value="AAA"/>
    <property type="match status" value="1"/>
</dbReference>
<dbReference type="PROSITE" id="PS50929">
    <property type="entry name" value="ABC_TM1F"/>
    <property type="match status" value="1"/>
</dbReference>
<keyword evidence="3" id="KW-0547">Nucleotide-binding</keyword>
<feature type="transmembrane region" description="Helical" evidence="7">
    <location>
        <begin position="245"/>
        <end position="269"/>
    </location>
</feature>
<feature type="transmembrane region" description="Helical" evidence="7">
    <location>
        <begin position="60"/>
        <end position="80"/>
    </location>
</feature>
<proteinExistence type="predicted"/>
<evidence type="ECO:0000259" key="8">
    <source>
        <dbReference type="PROSITE" id="PS50893"/>
    </source>
</evidence>
<dbReference type="Proteomes" id="UP000027725">
    <property type="component" value="Unassembled WGS sequence"/>
</dbReference>
<name>A0A074TBS5_9RHOB</name>
<protein>
    <submittedName>
        <fullName evidence="10">Cysteine ABC transporter permease</fullName>
    </submittedName>
</protein>
<accession>A0A074TBS5</accession>
<gene>
    <name evidence="10" type="ORF">DL1_05360</name>
</gene>
<comment type="subcellular location">
    <subcellularLocation>
        <location evidence="1">Cell membrane</location>
        <topology evidence="1">Multi-pass membrane protein</topology>
    </subcellularLocation>
</comment>
<organism evidence="10 11">
    <name type="scientific">Thioclava dalianensis</name>
    <dbReference type="NCBI Taxonomy" id="1185766"/>
    <lineage>
        <taxon>Bacteria</taxon>
        <taxon>Pseudomonadati</taxon>
        <taxon>Pseudomonadota</taxon>
        <taxon>Alphaproteobacteria</taxon>
        <taxon>Rhodobacterales</taxon>
        <taxon>Paracoccaceae</taxon>
        <taxon>Thioclava</taxon>
    </lineage>
</organism>
<evidence type="ECO:0000256" key="2">
    <source>
        <dbReference type="ARBA" id="ARBA00022692"/>
    </source>
</evidence>
<sequence length="560" mass="58133">MTDSSPQSPKQILNRLAAPQSKRLRASGWLSVLSALIWPVQAAVVGLVLGHLVAPGVSPALSPLAGALCFVALALVRIALDWAAQKLGADAAEAIVIHARSRLVAQAARQATGAAALSPAHSAALVAEKLAALTPWATRYQPSFMRARIVPLAFLVIAATQSWVVALILLIAGPLIPIFMALIGMAAQQASEKQMIEIGALNSLLIDRIAAMSDLRLLGAEGRAREVLKDKTEDLRRRTMAVLRVAFLSSTVLELFSALGVAMVAMYVGFSLIGWMHFGTWGAPMTPATGIFLLMIAPEFFQPLRDLAAAWHDRAAALAVGSELDTAETEIEAARKILGDGGAGQPLAGGILRWQGLRLRPARDAAPIALPDGAVAPGEAVAITGPSGVGKTTLLSALAGLLESESGTIEWGTDVLDAQSADAWRAGLGWLPQVPRFADTSLRGLITLGREGDLDGALSAAAAQDIIAGLPGGLETRLGDMGGGVSGGEARRLLIARAHYARRPLLLADEPTADLDPDTAAKVIAGLVALREAGITLIVASHDPALVAAMDRAIALEGVA</sequence>
<keyword evidence="6 7" id="KW-0472">Membrane</keyword>
<evidence type="ECO:0000313" key="10">
    <source>
        <dbReference type="EMBL" id="KEP69169.1"/>
    </source>
</evidence>
<dbReference type="InterPro" id="IPR039421">
    <property type="entry name" value="Type_1_exporter"/>
</dbReference>
<feature type="transmembrane region" description="Helical" evidence="7">
    <location>
        <begin position="166"/>
        <end position="187"/>
    </location>
</feature>
<dbReference type="InterPro" id="IPR036640">
    <property type="entry name" value="ABC1_TM_sf"/>
</dbReference>
<dbReference type="Pfam" id="PF00664">
    <property type="entry name" value="ABC_membrane"/>
    <property type="match status" value="1"/>
</dbReference>
<dbReference type="PROSITE" id="PS50893">
    <property type="entry name" value="ABC_TRANSPORTER_2"/>
    <property type="match status" value="1"/>
</dbReference>
<dbReference type="EMBL" id="JHEH01000017">
    <property type="protein sequence ID" value="KEP69169.1"/>
    <property type="molecule type" value="Genomic_DNA"/>
</dbReference>
<evidence type="ECO:0000256" key="4">
    <source>
        <dbReference type="ARBA" id="ARBA00022840"/>
    </source>
</evidence>
<keyword evidence="4" id="KW-0067">ATP-binding</keyword>
<dbReference type="RefSeq" id="WP_038067168.1">
    <property type="nucleotide sequence ID" value="NZ_FOVB01000001.1"/>
</dbReference>
<dbReference type="GO" id="GO:0140359">
    <property type="term" value="F:ABC-type transporter activity"/>
    <property type="evidence" value="ECO:0007669"/>
    <property type="project" value="InterPro"/>
</dbReference>
<evidence type="ECO:0000256" key="5">
    <source>
        <dbReference type="ARBA" id="ARBA00022989"/>
    </source>
</evidence>
<evidence type="ECO:0000256" key="3">
    <source>
        <dbReference type="ARBA" id="ARBA00022741"/>
    </source>
</evidence>
<dbReference type="STRING" id="1185766.SAMN05216224_101883"/>
<evidence type="ECO:0000259" key="9">
    <source>
        <dbReference type="PROSITE" id="PS50929"/>
    </source>
</evidence>
<evidence type="ECO:0000313" key="11">
    <source>
        <dbReference type="Proteomes" id="UP000027725"/>
    </source>
</evidence>
<dbReference type="Gene3D" id="3.40.50.300">
    <property type="entry name" value="P-loop containing nucleotide triphosphate hydrolases"/>
    <property type="match status" value="1"/>
</dbReference>
<dbReference type="GO" id="GO:0005524">
    <property type="term" value="F:ATP binding"/>
    <property type="evidence" value="ECO:0007669"/>
    <property type="project" value="UniProtKB-KW"/>
</dbReference>
<comment type="caution">
    <text evidence="10">The sequence shown here is derived from an EMBL/GenBank/DDBJ whole genome shotgun (WGS) entry which is preliminary data.</text>
</comment>
<dbReference type="PANTHER" id="PTHR24221">
    <property type="entry name" value="ATP-BINDING CASSETTE SUB-FAMILY B"/>
    <property type="match status" value="1"/>
</dbReference>
<dbReference type="InterPro" id="IPR027417">
    <property type="entry name" value="P-loop_NTPase"/>
</dbReference>
<dbReference type="InterPro" id="IPR003593">
    <property type="entry name" value="AAA+_ATPase"/>
</dbReference>
<reference evidence="10 11" key="1">
    <citation type="submission" date="2014-03" db="EMBL/GenBank/DDBJ databases">
        <title>The draft genome sequence of Thioclava dalianensis DLFJ1-1.</title>
        <authorList>
            <person name="Lai Q."/>
            <person name="Shao Z."/>
        </authorList>
    </citation>
    <scope>NUCLEOTIDE SEQUENCE [LARGE SCALE GENOMIC DNA]</scope>
    <source>
        <strain evidence="10 11">DLFJ1-1</strain>
    </source>
</reference>